<dbReference type="AlphaFoldDB" id="A0A9D4FNW4"/>
<accession>A0A9D4FNW4</accession>
<reference evidence="4" key="1">
    <citation type="journal article" date="2019" name="bioRxiv">
        <title>The Genome of the Zebra Mussel, Dreissena polymorpha: A Resource for Invasive Species Research.</title>
        <authorList>
            <person name="McCartney M.A."/>
            <person name="Auch B."/>
            <person name="Kono T."/>
            <person name="Mallez S."/>
            <person name="Zhang Y."/>
            <person name="Obille A."/>
            <person name="Becker A."/>
            <person name="Abrahante J.E."/>
            <person name="Garbe J."/>
            <person name="Badalamenti J.P."/>
            <person name="Herman A."/>
            <person name="Mangelson H."/>
            <person name="Liachko I."/>
            <person name="Sullivan S."/>
            <person name="Sone E.D."/>
            <person name="Koren S."/>
            <person name="Silverstein K.A.T."/>
            <person name="Beckman K.B."/>
            <person name="Gohl D.M."/>
        </authorList>
    </citation>
    <scope>NUCLEOTIDE SEQUENCE</scope>
    <source>
        <strain evidence="4">Duluth1</strain>
        <tissue evidence="4">Whole animal</tissue>
    </source>
</reference>
<name>A0A9D4FNW4_DREPO</name>
<evidence type="ECO:0000256" key="1">
    <source>
        <dbReference type="SAM" id="MobiDB-lite"/>
    </source>
</evidence>
<feature type="chain" id="PRO_5038855147" evidence="3">
    <location>
        <begin position="22"/>
        <end position="92"/>
    </location>
</feature>
<keyword evidence="2" id="KW-0812">Transmembrane</keyword>
<dbReference type="Proteomes" id="UP000828390">
    <property type="component" value="Unassembled WGS sequence"/>
</dbReference>
<evidence type="ECO:0000313" key="5">
    <source>
        <dbReference type="Proteomes" id="UP000828390"/>
    </source>
</evidence>
<dbReference type="EMBL" id="JAIWYP010000007">
    <property type="protein sequence ID" value="KAH3801451.1"/>
    <property type="molecule type" value="Genomic_DNA"/>
</dbReference>
<protein>
    <submittedName>
        <fullName evidence="4">Uncharacterized protein</fullName>
    </submittedName>
</protein>
<keyword evidence="5" id="KW-1185">Reference proteome</keyword>
<comment type="caution">
    <text evidence="4">The sequence shown here is derived from an EMBL/GenBank/DDBJ whole genome shotgun (WGS) entry which is preliminary data.</text>
</comment>
<evidence type="ECO:0000256" key="3">
    <source>
        <dbReference type="SAM" id="SignalP"/>
    </source>
</evidence>
<keyword evidence="3" id="KW-0732">Signal</keyword>
<keyword evidence="2" id="KW-1133">Transmembrane helix</keyword>
<evidence type="ECO:0000313" key="4">
    <source>
        <dbReference type="EMBL" id="KAH3801451.1"/>
    </source>
</evidence>
<proteinExistence type="predicted"/>
<keyword evidence="2" id="KW-0472">Membrane</keyword>
<sequence>MTEILLIVVSVILGLVKTARGFSTPFAANDTTTTTSSPVPQPRHGPEDKSFPTWLIGVIILSCLGMIVVVATITQRVIRRRNNRMEQYRLGR</sequence>
<feature type="signal peptide" evidence="3">
    <location>
        <begin position="1"/>
        <end position="21"/>
    </location>
</feature>
<reference evidence="4" key="2">
    <citation type="submission" date="2020-11" db="EMBL/GenBank/DDBJ databases">
        <authorList>
            <person name="McCartney M.A."/>
            <person name="Auch B."/>
            <person name="Kono T."/>
            <person name="Mallez S."/>
            <person name="Becker A."/>
            <person name="Gohl D.M."/>
            <person name="Silverstein K.A.T."/>
            <person name="Koren S."/>
            <person name="Bechman K.B."/>
            <person name="Herman A."/>
            <person name="Abrahante J.E."/>
            <person name="Garbe J."/>
        </authorList>
    </citation>
    <scope>NUCLEOTIDE SEQUENCE</scope>
    <source>
        <strain evidence="4">Duluth1</strain>
        <tissue evidence="4">Whole animal</tissue>
    </source>
</reference>
<feature type="region of interest" description="Disordered" evidence="1">
    <location>
        <begin position="25"/>
        <end position="48"/>
    </location>
</feature>
<organism evidence="4 5">
    <name type="scientific">Dreissena polymorpha</name>
    <name type="common">Zebra mussel</name>
    <name type="synonym">Mytilus polymorpha</name>
    <dbReference type="NCBI Taxonomy" id="45954"/>
    <lineage>
        <taxon>Eukaryota</taxon>
        <taxon>Metazoa</taxon>
        <taxon>Spiralia</taxon>
        <taxon>Lophotrochozoa</taxon>
        <taxon>Mollusca</taxon>
        <taxon>Bivalvia</taxon>
        <taxon>Autobranchia</taxon>
        <taxon>Heteroconchia</taxon>
        <taxon>Euheterodonta</taxon>
        <taxon>Imparidentia</taxon>
        <taxon>Neoheterodontei</taxon>
        <taxon>Myida</taxon>
        <taxon>Dreissenoidea</taxon>
        <taxon>Dreissenidae</taxon>
        <taxon>Dreissena</taxon>
    </lineage>
</organism>
<feature type="transmembrane region" description="Helical" evidence="2">
    <location>
        <begin position="54"/>
        <end position="74"/>
    </location>
</feature>
<gene>
    <name evidence="4" type="ORF">DPMN_155102</name>
</gene>
<evidence type="ECO:0000256" key="2">
    <source>
        <dbReference type="SAM" id="Phobius"/>
    </source>
</evidence>